<dbReference type="EMBL" id="KN831812">
    <property type="protein sequence ID" value="KIM35889.1"/>
    <property type="molecule type" value="Genomic_DNA"/>
</dbReference>
<accession>A0A0C3BUX3</accession>
<reference evidence="3" key="2">
    <citation type="submission" date="2015-01" db="EMBL/GenBank/DDBJ databases">
        <title>Evolutionary Origins and Diversification of the Mycorrhizal Mutualists.</title>
        <authorList>
            <consortium name="DOE Joint Genome Institute"/>
            <consortium name="Mycorrhizal Genomics Consortium"/>
            <person name="Kohler A."/>
            <person name="Kuo A."/>
            <person name="Nagy L.G."/>
            <person name="Floudas D."/>
            <person name="Copeland A."/>
            <person name="Barry K.W."/>
            <person name="Cichocki N."/>
            <person name="Veneault-Fourrey C."/>
            <person name="LaButti K."/>
            <person name="Lindquist E.A."/>
            <person name="Lipzen A."/>
            <person name="Lundell T."/>
            <person name="Morin E."/>
            <person name="Murat C."/>
            <person name="Riley R."/>
            <person name="Ohm R."/>
            <person name="Sun H."/>
            <person name="Tunlid A."/>
            <person name="Henrissat B."/>
            <person name="Grigoriev I.V."/>
            <person name="Hibbett D.S."/>
            <person name="Martin F."/>
        </authorList>
    </citation>
    <scope>NUCLEOTIDE SEQUENCE [LARGE SCALE GENOMIC DNA]</scope>
    <source>
        <strain evidence="3">h7</strain>
    </source>
</reference>
<sequence>MPSMRGSSLQSPNHRRSGSRKLCPRTRFLSDSLPPAGNLPVYHLLSSCSITRFDYTAHKTLCPSFAATSMTSKEPCYPPKPPSLACGSRSLG</sequence>
<feature type="region of interest" description="Disordered" evidence="1">
    <location>
        <begin position="69"/>
        <end position="92"/>
    </location>
</feature>
<reference evidence="2 3" key="1">
    <citation type="submission" date="2014-04" db="EMBL/GenBank/DDBJ databases">
        <authorList>
            <consortium name="DOE Joint Genome Institute"/>
            <person name="Kuo A."/>
            <person name="Gay G."/>
            <person name="Dore J."/>
            <person name="Kohler A."/>
            <person name="Nagy L.G."/>
            <person name="Floudas D."/>
            <person name="Copeland A."/>
            <person name="Barry K.W."/>
            <person name="Cichocki N."/>
            <person name="Veneault-Fourrey C."/>
            <person name="LaButti K."/>
            <person name="Lindquist E.A."/>
            <person name="Lipzen A."/>
            <person name="Lundell T."/>
            <person name="Morin E."/>
            <person name="Murat C."/>
            <person name="Sun H."/>
            <person name="Tunlid A."/>
            <person name="Henrissat B."/>
            <person name="Grigoriev I.V."/>
            <person name="Hibbett D.S."/>
            <person name="Martin F."/>
            <person name="Nordberg H.P."/>
            <person name="Cantor M.N."/>
            <person name="Hua S.X."/>
        </authorList>
    </citation>
    <scope>NUCLEOTIDE SEQUENCE [LARGE SCALE GENOMIC DNA]</scope>
    <source>
        <strain evidence="3">h7</strain>
    </source>
</reference>
<gene>
    <name evidence="2" type="ORF">M413DRAFT_324589</name>
</gene>
<dbReference type="AlphaFoldDB" id="A0A0C3BUX3"/>
<dbReference type="HOGENOM" id="CLU_2413506_0_0_1"/>
<feature type="region of interest" description="Disordered" evidence="1">
    <location>
        <begin position="1"/>
        <end position="23"/>
    </location>
</feature>
<organism evidence="2 3">
    <name type="scientific">Hebeloma cylindrosporum</name>
    <dbReference type="NCBI Taxonomy" id="76867"/>
    <lineage>
        <taxon>Eukaryota</taxon>
        <taxon>Fungi</taxon>
        <taxon>Dikarya</taxon>
        <taxon>Basidiomycota</taxon>
        <taxon>Agaricomycotina</taxon>
        <taxon>Agaricomycetes</taxon>
        <taxon>Agaricomycetidae</taxon>
        <taxon>Agaricales</taxon>
        <taxon>Agaricineae</taxon>
        <taxon>Hymenogastraceae</taxon>
        <taxon>Hebeloma</taxon>
    </lineage>
</organism>
<name>A0A0C3BUX3_HEBCY</name>
<keyword evidence="3" id="KW-1185">Reference proteome</keyword>
<protein>
    <submittedName>
        <fullName evidence="2">Uncharacterized protein</fullName>
    </submittedName>
</protein>
<evidence type="ECO:0000313" key="3">
    <source>
        <dbReference type="Proteomes" id="UP000053424"/>
    </source>
</evidence>
<feature type="compositionally biased region" description="Polar residues" evidence="1">
    <location>
        <begin position="1"/>
        <end position="12"/>
    </location>
</feature>
<evidence type="ECO:0000256" key="1">
    <source>
        <dbReference type="SAM" id="MobiDB-lite"/>
    </source>
</evidence>
<evidence type="ECO:0000313" key="2">
    <source>
        <dbReference type="EMBL" id="KIM35889.1"/>
    </source>
</evidence>
<dbReference type="Proteomes" id="UP000053424">
    <property type="component" value="Unassembled WGS sequence"/>
</dbReference>
<feature type="compositionally biased region" description="Basic residues" evidence="1">
    <location>
        <begin position="13"/>
        <end position="23"/>
    </location>
</feature>
<proteinExistence type="predicted"/>